<reference evidence="2" key="1">
    <citation type="submission" date="2021-04" db="EMBL/GenBank/DDBJ databases">
        <title>Genomic insights into ecological role and evolution of a novel Thermoplasmata order Candidatus Sysuiplasmatales.</title>
        <authorList>
            <person name="Yuan Y."/>
        </authorList>
    </citation>
    <scope>NUCLEOTIDE SEQUENCE</scope>
    <source>
        <strain evidence="3">TUT19-bin139</strain>
        <strain evidence="2">YP2-bin.285</strain>
    </source>
</reference>
<accession>A0A8J8CBL1</accession>
<gene>
    <name evidence="2" type="ORF">J9259_01340</name>
    <name evidence="3" type="ORF">KIY12_05435</name>
</gene>
<protein>
    <submittedName>
        <fullName evidence="2">Uncharacterized protein</fullName>
    </submittedName>
</protein>
<evidence type="ECO:0000313" key="2">
    <source>
        <dbReference type="EMBL" id="MBX8631156.1"/>
    </source>
</evidence>
<proteinExistence type="predicted"/>
<organism evidence="2 4">
    <name type="scientific">Candidatus Sysuiplasma superficiale</name>
    <dbReference type="NCBI Taxonomy" id="2823368"/>
    <lineage>
        <taxon>Archaea</taxon>
        <taxon>Methanobacteriati</taxon>
        <taxon>Thermoplasmatota</taxon>
        <taxon>Thermoplasmata</taxon>
        <taxon>Candidatus Sysuiplasmatales</taxon>
        <taxon>Candidatus Sysuiplasmataceae</taxon>
        <taxon>Candidatus Sysuiplasma</taxon>
    </lineage>
</organism>
<dbReference type="Proteomes" id="UP000716004">
    <property type="component" value="Unassembled WGS sequence"/>
</dbReference>
<dbReference type="EMBL" id="JAGVSJ010000002">
    <property type="protein sequence ID" value="MBX8631156.1"/>
    <property type="molecule type" value="Genomic_DNA"/>
</dbReference>
<sequence length="194" mass="21333">MLTAEYARAIKLLEEIGKNAEIKDSFSDIQSAIKVLRMELDREMDRNEMSKFRREVVLLDPDEELRGTATPEREERNEQPGLRSAPRQTAVSVTHDIGSYDAGRNETPAAAGLRGVESIKSVPMIREADSDRIRIKLSSMKIERIGRNQKATTQPAAGGTAGMADDSSLIRCSSCGAMISRKSVVCVSCGEFVK</sequence>
<feature type="region of interest" description="Disordered" evidence="1">
    <location>
        <begin position="63"/>
        <end position="90"/>
    </location>
</feature>
<evidence type="ECO:0000256" key="1">
    <source>
        <dbReference type="SAM" id="MobiDB-lite"/>
    </source>
</evidence>
<dbReference type="Proteomes" id="UP000750197">
    <property type="component" value="Unassembled WGS sequence"/>
</dbReference>
<evidence type="ECO:0000313" key="3">
    <source>
        <dbReference type="EMBL" id="MBX8644150.1"/>
    </source>
</evidence>
<dbReference type="AlphaFoldDB" id="A0A8J8CBL1"/>
<comment type="caution">
    <text evidence="2">The sequence shown here is derived from an EMBL/GenBank/DDBJ whole genome shotgun (WGS) entry which is preliminary data.</text>
</comment>
<evidence type="ECO:0000313" key="4">
    <source>
        <dbReference type="Proteomes" id="UP000716004"/>
    </source>
</evidence>
<dbReference type="EMBL" id="JAHEAC010000041">
    <property type="protein sequence ID" value="MBX8644150.1"/>
    <property type="molecule type" value="Genomic_DNA"/>
</dbReference>
<name>A0A8J8CBL1_9ARCH</name>